<dbReference type="EMBL" id="JMTK01000005">
    <property type="protein sequence ID" value="KJZ81359.1"/>
    <property type="molecule type" value="Genomic_DNA"/>
</dbReference>
<dbReference type="SUPFAM" id="SSF51735">
    <property type="entry name" value="NAD(P)-binding Rossmann-fold domains"/>
    <property type="match status" value="1"/>
</dbReference>
<feature type="binding site" evidence="10">
    <location>
        <position position="152"/>
    </location>
    <ligand>
        <name>a divalent metal cation</name>
        <dbReference type="ChEBI" id="CHEBI:60240"/>
    </ligand>
</feature>
<comment type="cofactor">
    <cofactor evidence="2">
        <name>Mg(2+)</name>
        <dbReference type="ChEBI" id="CHEBI:18420"/>
    </cofactor>
</comment>
<dbReference type="FunFam" id="3.40.50.720:FF:000095">
    <property type="entry name" value="NADP-dependent malic enzyme"/>
    <property type="match status" value="1"/>
</dbReference>
<dbReference type="PIRSF" id="PIRSF036684">
    <property type="entry name" value="ME_PTA"/>
    <property type="match status" value="1"/>
</dbReference>
<comment type="similarity">
    <text evidence="4">In the C-terminal section; belongs to the phosphate acetyltransferase and butyryltransferase family.</text>
</comment>
<dbReference type="InterPro" id="IPR042113">
    <property type="entry name" value="P_AcTrfase_dom1"/>
</dbReference>
<comment type="caution">
    <text evidence="14">The sequence shown here is derived from an EMBL/GenBank/DDBJ whole genome shotgun (WGS) entry which is preliminary data.</text>
</comment>
<dbReference type="AlphaFoldDB" id="A0A095A0F6"/>
<feature type="binding site" evidence="11">
    <location>
        <position position="302"/>
    </location>
    <ligand>
        <name>a divalent metal cation</name>
        <dbReference type="ChEBI" id="CHEBI:60240"/>
    </ligand>
</feature>
<dbReference type="InterPro" id="IPR037062">
    <property type="entry name" value="Malic_N_dom_sf"/>
</dbReference>
<dbReference type="SMART" id="SM01274">
    <property type="entry name" value="malic"/>
    <property type="match status" value="1"/>
</dbReference>
<keyword evidence="7 14" id="KW-0560">Oxidoreductase</keyword>
<evidence type="ECO:0000256" key="2">
    <source>
        <dbReference type="ARBA" id="ARBA00001946"/>
    </source>
</evidence>
<feature type="domain" description="Malic enzyme N-terminal" evidence="13">
    <location>
        <begin position="33"/>
        <end position="166"/>
    </location>
</feature>
<name>A0A095A0F6_9HYPH</name>
<dbReference type="InterPro" id="IPR002505">
    <property type="entry name" value="PTA_PTB"/>
</dbReference>
<dbReference type="InterPro" id="IPR036291">
    <property type="entry name" value="NAD(P)-bd_dom_sf"/>
</dbReference>
<comment type="similarity">
    <text evidence="3">In the N-terminal section; belongs to the malic enzymes family.</text>
</comment>
<feature type="binding site" evidence="11">
    <location>
        <begin position="91"/>
        <end position="98"/>
    </location>
    <ligand>
        <name>NADP(+)</name>
        <dbReference type="ChEBI" id="CHEBI:58349"/>
    </ligand>
</feature>
<dbReference type="Gene3D" id="3.40.50.720">
    <property type="entry name" value="NAD(P)-binding Rossmann-like Domain"/>
    <property type="match status" value="1"/>
</dbReference>
<keyword evidence="8" id="KW-0511">Multifunctional enzyme</keyword>
<dbReference type="Proteomes" id="UP000033731">
    <property type="component" value="Unassembled WGS sequence"/>
</dbReference>
<reference evidence="14 15" key="1">
    <citation type="journal article" date="2015" name="Phytopathology">
        <title>Genomes of Candidatus Liberibacter solanacearum haplotype A from New Zealand and the USA suggest significant genome plasticity in the species.</title>
        <authorList>
            <person name="Thompson S.M."/>
            <person name="Johnson C.P."/>
            <person name="Lu A.Y."/>
            <person name="Frampton R.A."/>
            <person name="Sullivan K.L."/>
            <person name="Fiers M.W."/>
            <person name="Crowhurst R.N."/>
            <person name="Pitman A.R."/>
            <person name="Scott I."/>
            <person name="Gudmestad N.C."/>
            <person name="Smith G.R."/>
        </authorList>
    </citation>
    <scope>NUCLEOTIDE SEQUENCE [LARGE SCALE GENOMIC DNA]</scope>
    <source>
        <strain evidence="14 15">LsoNZ1</strain>
    </source>
</reference>
<feature type="binding site" evidence="11">
    <location>
        <position position="177"/>
    </location>
    <ligand>
        <name>a divalent metal cation</name>
        <dbReference type="ChEBI" id="CHEBI:60240"/>
    </ligand>
</feature>
<gene>
    <name evidence="14" type="ORF">DJ66_1253</name>
</gene>
<evidence type="ECO:0000259" key="12">
    <source>
        <dbReference type="SMART" id="SM00919"/>
    </source>
</evidence>
<dbReference type="GO" id="GO:0016746">
    <property type="term" value="F:acyltransferase activity"/>
    <property type="evidence" value="ECO:0007669"/>
    <property type="project" value="InterPro"/>
</dbReference>
<dbReference type="SUPFAM" id="SSF53659">
    <property type="entry name" value="Isocitrate/Isopropylmalate dehydrogenase-like"/>
    <property type="match status" value="1"/>
</dbReference>
<dbReference type="Gene3D" id="3.40.50.10380">
    <property type="entry name" value="Malic enzyme, N-terminal domain"/>
    <property type="match status" value="1"/>
</dbReference>
<feature type="domain" description="Malic enzyme NAD-binding" evidence="12">
    <location>
        <begin position="178"/>
        <end position="415"/>
    </location>
</feature>
<evidence type="ECO:0000256" key="7">
    <source>
        <dbReference type="ARBA" id="ARBA00023002"/>
    </source>
</evidence>
<dbReference type="InterPro" id="IPR046346">
    <property type="entry name" value="Aminoacid_DH-like_N_sf"/>
</dbReference>
<dbReference type="Pfam" id="PF01515">
    <property type="entry name" value="PTA_PTB"/>
    <property type="match status" value="1"/>
</dbReference>
<dbReference type="InterPro" id="IPR012302">
    <property type="entry name" value="Malic_NAD-bd"/>
</dbReference>
<dbReference type="InterPro" id="IPR012188">
    <property type="entry name" value="ME_PTA"/>
</dbReference>
<dbReference type="Gene3D" id="3.40.50.10750">
    <property type="entry name" value="Isocitrate/Isopropylmalate dehydrogenase-like"/>
    <property type="match status" value="1"/>
</dbReference>
<proteinExistence type="inferred from homology"/>
<dbReference type="InterPro" id="IPR042112">
    <property type="entry name" value="P_AcTrfase_dom2"/>
</dbReference>
<keyword evidence="11" id="KW-0521">NADP</keyword>
<accession>A0A095A0F6</accession>
<dbReference type="Gene3D" id="3.40.50.10950">
    <property type="match status" value="1"/>
</dbReference>
<comment type="subunit">
    <text evidence="5">Homooctamer.</text>
</comment>
<keyword evidence="6 10" id="KW-0479">Metal-binding</keyword>
<dbReference type="Pfam" id="PF03949">
    <property type="entry name" value="Malic_M"/>
    <property type="match status" value="1"/>
</dbReference>
<dbReference type="GO" id="GO:0046872">
    <property type="term" value="F:metal ion binding"/>
    <property type="evidence" value="ECO:0007669"/>
    <property type="project" value="UniProtKB-KW"/>
</dbReference>
<evidence type="ECO:0000256" key="11">
    <source>
        <dbReference type="PIRSR" id="PIRSR036684-3"/>
    </source>
</evidence>
<dbReference type="GO" id="GO:0051287">
    <property type="term" value="F:NAD binding"/>
    <property type="evidence" value="ECO:0007669"/>
    <property type="project" value="InterPro"/>
</dbReference>
<dbReference type="RefSeq" id="WP_034441890.1">
    <property type="nucleotide sequence ID" value="NZ_JMTK01000005.1"/>
</dbReference>
<evidence type="ECO:0000256" key="9">
    <source>
        <dbReference type="PIRSR" id="PIRSR036684-1"/>
    </source>
</evidence>
<evidence type="ECO:0000259" key="13">
    <source>
        <dbReference type="SMART" id="SM01274"/>
    </source>
</evidence>
<dbReference type="PANTHER" id="PTHR43237:SF4">
    <property type="entry name" value="NADP-DEPENDENT MALIC ENZYME"/>
    <property type="match status" value="1"/>
</dbReference>
<evidence type="ECO:0000256" key="10">
    <source>
        <dbReference type="PIRSR" id="PIRSR036684-2"/>
    </source>
</evidence>
<evidence type="ECO:0000256" key="1">
    <source>
        <dbReference type="ARBA" id="ARBA00001936"/>
    </source>
</evidence>
<dbReference type="InterPro" id="IPR012301">
    <property type="entry name" value="Malic_N_dom"/>
</dbReference>
<feature type="binding site" evidence="10">
    <location>
        <position position="151"/>
    </location>
    <ligand>
        <name>a divalent metal cation</name>
        <dbReference type="ChEBI" id="CHEBI:60240"/>
    </ligand>
</feature>
<dbReference type="Pfam" id="PF00390">
    <property type="entry name" value="malic"/>
    <property type="match status" value="1"/>
</dbReference>
<evidence type="ECO:0000256" key="4">
    <source>
        <dbReference type="ARBA" id="ARBA00008756"/>
    </source>
</evidence>
<dbReference type="SMART" id="SM00919">
    <property type="entry name" value="Malic_M"/>
    <property type="match status" value="1"/>
</dbReference>
<sequence>MENKSSKKIKDPQFQKEDDVFKQALLYHQYPSPGKLEINATKILNNLNDLSLAYSPGVAAPCMIIAEDPSKAQMYTTRSNLVAVISNGSAVLGLGNIGPLASKPVMEGKAVLFKKFAGINVFDIEIDAKDVDTMVSTISALEPTFGGINLEDIKSPECFEVEKILSQKLKIPCFHDDQHGTAVTVTAAALNGMKLIGKKFSDIKVVTLGAGAAALACLNLLVTMGVRRENIWIHDLEGLVYKGRKRKIDQWKSFYAQDGGFKTLAETMQDADLFLGLSAAGALKPDVLKYMAPNPLIMTLANPIPEIMPDVAREIRPDAMICTGRSDFANQVNNVLCFPYIFRGALDCGATSINEAMKVAAAHAMAALVRDVPPDIVYNDFSTEYPVFGSDYLIPSPFNPNLILYIAPAVAKAAEETGVASSPIKDYEAYRDSLKQFLFPGRSLMKNIFSIAKNADLKRILFSSGEDERILRSAQILIKEKMARPVLVGSLSVIQNNIRCLDLQILPEKDFDIIDLNSQETLENYVDLYRALTGEKGISSDSVHTILRSNATLIGSLALKSGEADVMICTCGSEDQYDSHLTDIKKIIGKKSGISSHSAMSILVAKDQIIFFADTHVAVDPSAREIAENTVLASQAVRSFGMNPLVSLLSRSNFGSHNTKSSLKMHEALEQIRELSRDLKVDEKIQGEADFSEIFCNNAVRDTSLSQDAKLLIFPNIDSANISLEMVKSITNGLYIGKVLLGSALPVHILPAAVNVREIIDMVALAIAENCRNSANIQI</sequence>
<dbReference type="EC" id="1.1.1.40" evidence="14"/>
<evidence type="ECO:0000313" key="14">
    <source>
        <dbReference type="EMBL" id="KJZ81359.1"/>
    </source>
</evidence>
<evidence type="ECO:0000256" key="6">
    <source>
        <dbReference type="ARBA" id="ARBA00022723"/>
    </source>
</evidence>
<comment type="cofactor">
    <cofactor evidence="1">
        <name>Mn(2+)</name>
        <dbReference type="ChEBI" id="CHEBI:29035"/>
    </cofactor>
</comment>
<organism evidence="14 15">
    <name type="scientific">Candidatus Liberibacter solanacearum</name>
    <dbReference type="NCBI Taxonomy" id="556287"/>
    <lineage>
        <taxon>Bacteria</taxon>
        <taxon>Pseudomonadati</taxon>
        <taxon>Pseudomonadota</taxon>
        <taxon>Alphaproteobacteria</taxon>
        <taxon>Hyphomicrobiales</taxon>
        <taxon>Rhizobiaceae</taxon>
        <taxon>Liberibacter</taxon>
    </lineage>
</organism>
<dbReference type="SUPFAM" id="SSF53223">
    <property type="entry name" value="Aminoacid dehydrogenase-like, N-terminal domain"/>
    <property type="match status" value="1"/>
</dbReference>
<dbReference type="GO" id="GO:0006108">
    <property type="term" value="P:malate metabolic process"/>
    <property type="evidence" value="ECO:0007669"/>
    <property type="project" value="InterPro"/>
</dbReference>
<protein>
    <submittedName>
        <fullName evidence="14">NADP-dependent malic enzyme</fullName>
        <ecNumber evidence="14">1.1.1.40</ecNumber>
    </submittedName>
</protein>
<evidence type="ECO:0000256" key="8">
    <source>
        <dbReference type="ARBA" id="ARBA00023268"/>
    </source>
</evidence>
<dbReference type="FunFam" id="3.40.50.10380:FF:000003">
    <property type="entry name" value="NADP-dependent malic enzyme"/>
    <property type="match status" value="1"/>
</dbReference>
<dbReference type="PANTHER" id="PTHR43237">
    <property type="entry name" value="NADP-DEPENDENT MALIC ENZYME"/>
    <property type="match status" value="1"/>
</dbReference>
<evidence type="ECO:0000256" key="5">
    <source>
        <dbReference type="ARBA" id="ARBA00011823"/>
    </source>
</evidence>
<dbReference type="InterPro" id="IPR051674">
    <property type="entry name" value="Malate_Decarboxylase"/>
</dbReference>
<dbReference type="PATRIC" id="fig|556287.8.peg.1251"/>
<keyword evidence="15" id="KW-1185">Reference proteome</keyword>
<evidence type="ECO:0000313" key="15">
    <source>
        <dbReference type="Proteomes" id="UP000033731"/>
    </source>
</evidence>
<dbReference type="GO" id="GO:0004473">
    <property type="term" value="F:malate dehydrogenase (decarboxylating) (NADP+) activity"/>
    <property type="evidence" value="ECO:0007669"/>
    <property type="project" value="UniProtKB-EC"/>
</dbReference>
<feature type="active site" description="Proton acceptor" evidence="9">
    <location>
        <position position="109"/>
    </location>
</feature>
<evidence type="ECO:0000256" key="3">
    <source>
        <dbReference type="ARBA" id="ARBA00007686"/>
    </source>
</evidence>